<dbReference type="SUPFAM" id="SSF47769">
    <property type="entry name" value="SAM/Pointed domain"/>
    <property type="match status" value="1"/>
</dbReference>
<dbReference type="GO" id="GO:0035023">
    <property type="term" value="P:regulation of Rho protein signal transduction"/>
    <property type="evidence" value="ECO:0007669"/>
    <property type="project" value="TreeGrafter"/>
</dbReference>
<feature type="domain" description="SAM" evidence="2">
    <location>
        <begin position="100"/>
        <end position="162"/>
    </location>
</feature>
<keyword evidence="4" id="KW-1185">Reference proteome</keyword>
<dbReference type="EMBL" id="REGN01004268">
    <property type="protein sequence ID" value="RNA18282.1"/>
    <property type="molecule type" value="Genomic_DNA"/>
</dbReference>
<evidence type="ECO:0000259" key="2">
    <source>
        <dbReference type="Pfam" id="PF18016"/>
    </source>
</evidence>
<dbReference type="PANTHER" id="PTHR12287:SF23">
    <property type="entry name" value="AROUSER, ISOFORM A-RELATED"/>
    <property type="match status" value="1"/>
</dbReference>
<sequence length="201" mass="23242">MIESFNQIIPLSPRNTKKEQNGPIYPANDELINSTQSFITEFNKNPLQNLKNINRSKENLNQFMEKIEPLKGELRDAIESRMSRGNRSEMSSYRDKSKENPILLTTYSSASDVKMFLQSKGFSNKVILMFSELNGTQLFSLNRDDFEKFCGKEEGIRLDSHVKIQKSLCGHIKYENQATELAKILQKRKEKSENNVENKIL</sequence>
<dbReference type="InterPro" id="IPR041418">
    <property type="entry name" value="SAM_3"/>
</dbReference>
<dbReference type="Gene3D" id="1.10.150.50">
    <property type="entry name" value="Transcription Factor, Ets-1"/>
    <property type="match status" value="1"/>
</dbReference>
<comment type="caution">
    <text evidence="3">The sequence shown here is derived from an EMBL/GenBank/DDBJ whole genome shotgun (WGS) entry which is preliminary data.</text>
</comment>
<accession>A0A3M7R3W1</accession>
<protein>
    <submittedName>
        <fullName evidence="3">Epidermal growth factor receptor kinase substrate 8</fullName>
    </submittedName>
</protein>
<name>A0A3M7R3W1_BRAPC</name>
<dbReference type="GO" id="GO:0005886">
    <property type="term" value="C:plasma membrane"/>
    <property type="evidence" value="ECO:0007669"/>
    <property type="project" value="TreeGrafter"/>
</dbReference>
<keyword evidence="3" id="KW-0418">Kinase</keyword>
<evidence type="ECO:0000313" key="4">
    <source>
        <dbReference type="Proteomes" id="UP000276133"/>
    </source>
</evidence>
<dbReference type="STRING" id="10195.A0A3M7R3W1"/>
<dbReference type="OrthoDB" id="4680325at2759"/>
<proteinExistence type="predicted"/>
<dbReference type="InterPro" id="IPR039801">
    <property type="entry name" value="EPS8-like"/>
</dbReference>
<dbReference type="GO" id="GO:0016301">
    <property type="term" value="F:kinase activity"/>
    <property type="evidence" value="ECO:0007669"/>
    <property type="project" value="UniProtKB-KW"/>
</dbReference>
<feature type="region of interest" description="Disordered" evidence="1">
    <location>
        <begin position="1"/>
        <end position="25"/>
    </location>
</feature>
<keyword evidence="3" id="KW-0675">Receptor</keyword>
<gene>
    <name evidence="3" type="ORF">BpHYR1_053095</name>
</gene>
<evidence type="ECO:0000313" key="3">
    <source>
        <dbReference type="EMBL" id="RNA18282.1"/>
    </source>
</evidence>
<dbReference type="Proteomes" id="UP000276133">
    <property type="component" value="Unassembled WGS sequence"/>
</dbReference>
<evidence type="ECO:0000256" key="1">
    <source>
        <dbReference type="SAM" id="MobiDB-lite"/>
    </source>
</evidence>
<dbReference type="InterPro" id="IPR013761">
    <property type="entry name" value="SAM/pointed_sf"/>
</dbReference>
<keyword evidence="3" id="KW-0808">Transferase</keyword>
<dbReference type="AlphaFoldDB" id="A0A3M7R3W1"/>
<dbReference type="GO" id="GO:0007266">
    <property type="term" value="P:Rho protein signal transduction"/>
    <property type="evidence" value="ECO:0007669"/>
    <property type="project" value="TreeGrafter"/>
</dbReference>
<dbReference type="GO" id="GO:0003779">
    <property type="term" value="F:actin binding"/>
    <property type="evidence" value="ECO:0007669"/>
    <property type="project" value="TreeGrafter"/>
</dbReference>
<dbReference type="PANTHER" id="PTHR12287">
    <property type="entry name" value="EPIDERMAL GROWTH FACTOR RECEPTOR KINASE SUBSTRATE EPS8-RELATED PROTEIN"/>
    <property type="match status" value="1"/>
</dbReference>
<dbReference type="Pfam" id="PF18016">
    <property type="entry name" value="SAM_3"/>
    <property type="match status" value="1"/>
</dbReference>
<organism evidence="3 4">
    <name type="scientific">Brachionus plicatilis</name>
    <name type="common">Marine rotifer</name>
    <name type="synonym">Brachionus muelleri</name>
    <dbReference type="NCBI Taxonomy" id="10195"/>
    <lineage>
        <taxon>Eukaryota</taxon>
        <taxon>Metazoa</taxon>
        <taxon>Spiralia</taxon>
        <taxon>Gnathifera</taxon>
        <taxon>Rotifera</taxon>
        <taxon>Eurotatoria</taxon>
        <taxon>Monogononta</taxon>
        <taxon>Pseudotrocha</taxon>
        <taxon>Ploima</taxon>
        <taxon>Brachionidae</taxon>
        <taxon>Brachionus</taxon>
    </lineage>
</organism>
<reference evidence="3 4" key="1">
    <citation type="journal article" date="2018" name="Sci. Rep.">
        <title>Genomic signatures of local adaptation to the degree of environmental predictability in rotifers.</title>
        <authorList>
            <person name="Franch-Gras L."/>
            <person name="Hahn C."/>
            <person name="Garcia-Roger E.M."/>
            <person name="Carmona M.J."/>
            <person name="Serra M."/>
            <person name="Gomez A."/>
        </authorList>
    </citation>
    <scope>NUCLEOTIDE SEQUENCE [LARGE SCALE GENOMIC DNA]</scope>
    <source>
        <strain evidence="3">HYR1</strain>
    </source>
</reference>